<dbReference type="Pfam" id="PF00149">
    <property type="entry name" value="Metallophos"/>
    <property type="match status" value="1"/>
</dbReference>
<keyword evidence="4" id="KW-1185">Reference proteome</keyword>
<proteinExistence type="predicted"/>
<dbReference type="STRING" id="1122934.SAMN02745691_01752"/>
<organism evidence="3 4">
    <name type="scientific">Parasporobacterium paucivorans DSM 15970</name>
    <dbReference type="NCBI Taxonomy" id="1122934"/>
    <lineage>
        <taxon>Bacteria</taxon>
        <taxon>Bacillati</taxon>
        <taxon>Bacillota</taxon>
        <taxon>Clostridia</taxon>
        <taxon>Lachnospirales</taxon>
        <taxon>Lachnospiraceae</taxon>
        <taxon>Parasporobacterium</taxon>
    </lineage>
</organism>
<evidence type="ECO:0000313" key="4">
    <source>
        <dbReference type="Proteomes" id="UP000184342"/>
    </source>
</evidence>
<protein>
    <submittedName>
        <fullName evidence="3">DNA repair exonuclease SbcCD nuclease subunit</fullName>
    </submittedName>
</protein>
<evidence type="ECO:0000256" key="1">
    <source>
        <dbReference type="ARBA" id="ARBA00022801"/>
    </source>
</evidence>
<dbReference type="Proteomes" id="UP000184342">
    <property type="component" value="Unassembled WGS sequence"/>
</dbReference>
<name>A0A1M6IFB2_9FIRM</name>
<keyword evidence="3" id="KW-0269">Exonuclease</keyword>
<dbReference type="InterPro" id="IPR041796">
    <property type="entry name" value="Mre11_N"/>
</dbReference>
<dbReference type="InterPro" id="IPR004843">
    <property type="entry name" value="Calcineurin-like_PHP"/>
</dbReference>
<keyword evidence="1" id="KW-0378">Hydrolase</keyword>
<dbReference type="CDD" id="cd00840">
    <property type="entry name" value="MPP_Mre11_N"/>
    <property type="match status" value="1"/>
</dbReference>
<dbReference type="RefSeq" id="WP_073994045.1">
    <property type="nucleotide sequence ID" value="NZ_FQYT01000018.1"/>
</dbReference>
<dbReference type="InterPro" id="IPR029052">
    <property type="entry name" value="Metallo-depent_PP-like"/>
</dbReference>
<feature type="domain" description="Calcineurin-like phosphoesterase" evidence="2">
    <location>
        <begin position="1"/>
        <end position="188"/>
    </location>
</feature>
<evidence type="ECO:0000313" key="3">
    <source>
        <dbReference type="EMBL" id="SHJ33129.1"/>
    </source>
</evidence>
<reference evidence="3 4" key="1">
    <citation type="submission" date="2016-11" db="EMBL/GenBank/DDBJ databases">
        <authorList>
            <person name="Jaros S."/>
            <person name="Januszkiewicz K."/>
            <person name="Wedrychowicz H."/>
        </authorList>
    </citation>
    <scope>NUCLEOTIDE SEQUENCE [LARGE SCALE GENOMIC DNA]</scope>
    <source>
        <strain evidence="3 4">DSM 15970</strain>
    </source>
</reference>
<dbReference type="EMBL" id="FQYT01000018">
    <property type="protein sequence ID" value="SHJ33129.1"/>
    <property type="molecule type" value="Genomic_DNA"/>
</dbReference>
<dbReference type="OrthoDB" id="9773856at2"/>
<dbReference type="AlphaFoldDB" id="A0A1M6IFB2"/>
<dbReference type="Gene3D" id="3.60.21.10">
    <property type="match status" value="1"/>
</dbReference>
<sequence length="360" mass="40746">MKIIHCGDLHLDSVMKTNLTAEQARERKNEILLTFEKMIEFAKNNEISVIMIAGDLFDTKNISIKTRNVVIACIEKNPQIDFLYLRGNHDAENFLNGFEETPENLKLFSEIWTSFRYDNIVITGVELNGGNSNAVYDSLVLNRSDTNIVMMHGQESRYSGKDRTEVINLGALKNKNIDYLALGHIHSYKLAPLDQRGMYCYCGCLEGRGYDETGRKGFVLLDTGSGALKSEFIPFSRRVIYEISVDVSGMETTNEAAEAIERETAATPKESLVKVVLNGKVSVESERNINYLKKKFSDVFYSFKIYDQTGYAIYIEDYRYDASLKGEFIRLVLDKNYPEQMQKEIIEAGLKSLAGEAIGS</sequence>
<evidence type="ECO:0000259" key="2">
    <source>
        <dbReference type="Pfam" id="PF00149"/>
    </source>
</evidence>
<dbReference type="PANTHER" id="PTHR30337">
    <property type="entry name" value="COMPONENT OF ATP-DEPENDENT DSDNA EXONUCLEASE"/>
    <property type="match status" value="1"/>
</dbReference>
<dbReference type="GO" id="GO:0004527">
    <property type="term" value="F:exonuclease activity"/>
    <property type="evidence" value="ECO:0007669"/>
    <property type="project" value="UniProtKB-KW"/>
</dbReference>
<gene>
    <name evidence="3" type="ORF">SAMN02745691_01752</name>
</gene>
<accession>A0A1M6IFB2</accession>
<dbReference type="SUPFAM" id="SSF56300">
    <property type="entry name" value="Metallo-dependent phosphatases"/>
    <property type="match status" value="1"/>
</dbReference>
<dbReference type="InterPro" id="IPR050535">
    <property type="entry name" value="DNA_Repair-Maintenance_Comp"/>
</dbReference>
<keyword evidence="3" id="KW-0540">Nuclease</keyword>